<dbReference type="AlphaFoldDB" id="B8GS49"/>
<dbReference type="EMBL" id="CP001339">
    <property type="protein sequence ID" value="ACL72753.1"/>
    <property type="molecule type" value="Genomic_DNA"/>
</dbReference>
<evidence type="ECO:0000256" key="2">
    <source>
        <dbReference type="ARBA" id="ARBA00023002"/>
    </source>
</evidence>
<proteinExistence type="predicted"/>
<organism evidence="3 4">
    <name type="scientific">Thioalkalivibrio sulfidiphilus (strain HL-EbGR7)</name>
    <dbReference type="NCBI Taxonomy" id="396588"/>
    <lineage>
        <taxon>Bacteria</taxon>
        <taxon>Pseudomonadati</taxon>
        <taxon>Pseudomonadota</taxon>
        <taxon>Gammaproteobacteria</taxon>
        <taxon>Chromatiales</taxon>
        <taxon>Ectothiorhodospiraceae</taxon>
        <taxon>Thioalkalivibrio</taxon>
    </lineage>
</organism>
<dbReference type="Pfam" id="PF13602">
    <property type="entry name" value="ADH_zinc_N_2"/>
    <property type="match status" value="1"/>
</dbReference>
<name>B8GS49_THISH</name>
<dbReference type="PANTHER" id="PTHR48106">
    <property type="entry name" value="QUINONE OXIDOREDUCTASE PIG3-RELATED"/>
    <property type="match status" value="1"/>
</dbReference>
<dbReference type="GO" id="GO:0035925">
    <property type="term" value="F:mRNA 3'-UTR AU-rich region binding"/>
    <property type="evidence" value="ECO:0007669"/>
    <property type="project" value="TreeGrafter"/>
</dbReference>
<keyword evidence="2" id="KW-0560">Oxidoreductase</keyword>
<dbReference type="Gene3D" id="3.40.50.720">
    <property type="entry name" value="NAD(P)-binding Rossmann-like Domain"/>
    <property type="match status" value="1"/>
</dbReference>
<dbReference type="RefSeq" id="WP_012638236.1">
    <property type="nucleotide sequence ID" value="NC_011901.1"/>
</dbReference>
<dbReference type="Gene3D" id="3.90.180.10">
    <property type="entry name" value="Medium-chain alcohol dehydrogenases, catalytic domain"/>
    <property type="match status" value="1"/>
</dbReference>
<reference evidence="3 4" key="1">
    <citation type="journal article" date="2011" name="Stand. Genomic Sci.">
        <title>Complete genome sequence of 'Thioalkalivibrio sulfidophilus' HL-EbGr7.</title>
        <authorList>
            <person name="Muyzer G."/>
            <person name="Sorokin D.Y."/>
            <person name="Mavromatis K."/>
            <person name="Lapidus A."/>
            <person name="Clum A."/>
            <person name="Ivanova N."/>
            <person name="Pati A."/>
            <person name="d'Haeseleer P."/>
            <person name="Woyke T."/>
            <person name="Kyrpides N.C."/>
        </authorList>
    </citation>
    <scope>NUCLEOTIDE SEQUENCE [LARGE SCALE GENOMIC DNA]</scope>
    <source>
        <strain evidence="3 4">HL-EbGR7</strain>
    </source>
</reference>
<dbReference type="Proteomes" id="UP000002383">
    <property type="component" value="Chromosome"/>
</dbReference>
<sequence length="93" mass="9902">MCPPSFGNASGPVPAFEPALLAKKGSLFLTRPTLFHYTSTPEDLNWAAGDLFEVVGSGAVKIEINQTYALKDAAQAHRDLEGRKTTGSTVLLP</sequence>
<keyword evidence="4" id="KW-1185">Reference proteome</keyword>
<dbReference type="GO" id="GO:0070402">
    <property type="term" value="F:NADPH binding"/>
    <property type="evidence" value="ECO:0007669"/>
    <property type="project" value="TreeGrafter"/>
</dbReference>
<evidence type="ECO:0000313" key="4">
    <source>
        <dbReference type="Proteomes" id="UP000002383"/>
    </source>
</evidence>
<gene>
    <name evidence="3" type="ordered locus">Tgr7_1670</name>
</gene>
<dbReference type="KEGG" id="tgr:Tgr7_1670"/>
<dbReference type="PANTHER" id="PTHR48106:SF13">
    <property type="entry name" value="QUINONE OXIDOREDUCTASE-RELATED"/>
    <property type="match status" value="1"/>
</dbReference>
<dbReference type="eggNOG" id="COG0604">
    <property type="taxonomic scope" value="Bacteria"/>
</dbReference>
<dbReference type="GO" id="GO:0003960">
    <property type="term" value="F:quinone reductase (NADPH) activity"/>
    <property type="evidence" value="ECO:0007669"/>
    <property type="project" value="TreeGrafter"/>
</dbReference>
<accession>B8GS49</accession>
<keyword evidence="1" id="KW-0521">NADP</keyword>
<dbReference type="HOGENOM" id="CLU_026673_19_3_6"/>
<evidence type="ECO:0000256" key="1">
    <source>
        <dbReference type="ARBA" id="ARBA00022857"/>
    </source>
</evidence>
<dbReference type="GO" id="GO:0005829">
    <property type="term" value="C:cytosol"/>
    <property type="evidence" value="ECO:0007669"/>
    <property type="project" value="TreeGrafter"/>
</dbReference>
<protein>
    <submittedName>
        <fullName evidence="3">Zinc-containing alcohol dehydrogenase superfamily protein</fullName>
    </submittedName>
</protein>
<evidence type="ECO:0000313" key="3">
    <source>
        <dbReference type="EMBL" id="ACL72753.1"/>
    </source>
</evidence>